<dbReference type="Proteomes" id="UP000236075">
    <property type="component" value="Unassembled WGS sequence"/>
</dbReference>
<dbReference type="InterPro" id="IPR036388">
    <property type="entry name" value="WH-like_DNA-bd_sf"/>
</dbReference>
<evidence type="ECO:0000259" key="1">
    <source>
        <dbReference type="PROSITE" id="PS50995"/>
    </source>
</evidence>
<dbReference type="PANTHER" id="PTHR33164:SF43">
    <property type="entry name" value="HTH-TYPE TRANSCRIPTIONAL REPRESSOR YETL"/>
    <property type="match status" value="1"/>
</dbReference>
<dbReference type="InterPro" id="IPR036390">
    <property type="entry name" value="WH_DNA-bd_sf"/>
</dbReference>
<dbReference type="GO" id="GO:0006950">
    <property type="term" value="P:response to stress"/>
    <property type="evidence" value="ECO:0007669"/>
    <property type="project" value="TreeGrafter"/>
</dbReference>
<gene>
    <name evidence="2" type="ORF">CXT95_05070</name>
</gene>
<accession>A0AAX0WN48</accession>
<dbReference type="EMBL" id="PJLB01000005">
    <property type="protein sequence ID" value="PND04139.1"/>
    <property type="molecule type" value="Genomic_DNA"/>
</dbReference>
<dbReference type="SMART" id="SM00347">
    <property type="entry name" value="HTH_MARR"/>
    <property type="match status" value="1"/>
</dbReference>
<dbReference type="InterPro" id="IPR000835">
    <property type="entry name" value="HTH_MarR-typ"/>
</dbReference>
<protein>
    <submittedName>
        <fullName evidence="2">MarR family transcriptional regulator</fullName>
    </submittedName>
</protein>
<name>A0AAX0WN48_9BACT</name>
<dbReference type="SUPFAM" id="SSF46785">
    <property type="entry name" value="Winged helix' DNA-binding domain"/>
    <property type="match status" value="1"/>
</dbReference>
<dbReference type="Pfam" id="PF12802">
    <property type="entry name" value="MarR_2"/>
    <property type="match status" value="1"/>
</dbReference>
<dbReference type="AlphaFoldDB" id="A0AAX0WN48"/>
<sequence>MSKESVNIHVNNYCRLRDKQYAVYTEYARKHGLTTKELFILDIIYFAQSGCTQAGICERLSATKQTVSAAIKKFWKLGYLSFEESKTDRRIRLIRFTAAGKEYVERIIPPAAQAENDAMAELSGEQQAELVRLTDLFSEQMHLKFQSINKNTL</sequence>
<dbReference type="PROSITE" id="PS50995">
    <property type="entry name" value="HTH_MARR_2"/>
    <property type="match status" value="1"/>
</dbReference>
<dbReference type="RefSeq" id="WP_051729532.1">
    <property type="nucleotide sequence ID" value="NZ_CP027005.1"/>
</dbReference>
<comment type="caution">
    <text evidence="2">The sequence shown here is derived from an EMBL/GenBank/DDBJ whole genome shotgun (WGS) entry which is preliminary data.</text>
</comment>
<reference evidence="2 3" key="1">
    <citation type="journal article" date="2017" name="BMC Genomics">
        <title>Genome sequencing of 39 Akkermansia muciniphila isolates reveals its population structure, genomic and functional diverisity, and global distribution in mammalian gut microbiotas.</title>
        <authorList>
            <person name="Guo X."/>
            <person name="Li S."/>
            <person name="Zhang J."/>
            <person name="Wu F."/>
            <person name="Li X."/>
            <person name="Wu D."/>
            <person name="Zhang M."/>
            <person name="Ou Z."/>
            <person name="Jie Z."/>
            <person name="Yan Q."/>
            <person name="Li P."/>
            <person name="Yi J."/>
            <person name="Peng Y."/>
        </authorList>
    </citation>
    <scope>NUCLEOTIDE SEQUENCE [LARGE SCALE GENOMIC DNA]</scope>
    <source>
        <strain evidence="2 3">GP28</strain>
    </source>
</reference>
<evidence type="ECO:0000313" key="3">
    <source>
        <dbReference type="Proteomes" id="UP000236075"/>
    </source>
</evidence>
<dbReference type="InterPro" id="IPR039422">
    <property type="entry name" value="MarR/SlyA-like"/>
</dbReference>
<dbReference type="GO" id="GO:0003700">
    <property type="term" value="F:DNA-binding transcription factor activity"/>
    <property type="evidence" value="ECO:0007669"/>
    <property type="project" value="InterPro"/>
</dbReference>
<organism evidence="2 3">
    <name type="scientific">Akkermansia muciniphila</name>
    <dbReference type="NCBI Taxonomy" id="239935"/>
    <lineage>
        <taxon>Bacteria</taxon>
        <taxon>Pseudomonadati</taxon>
        <taxon>Verrucomicrobiota</taxon>
        <taxon>Verrucomicrobiia</taxon>
        <taxon>Verrucomicrobiales</taxon>
        <taxon>Akkermansiaceae</taxon>
        <taxon>Akkermansia</taxon>
    </lineage>
</organism>
<dbReference type="PANTHER" id="PTHR33164">
    <property type="entry name" value="TRANSCRIPTIONAL REGULATOR, MARR FAMILY"/>
    <property type="match status" value="1"/>
</dbReference>
<proteinExistence type="predicted"/>
<evidence type="ECO:0000313" key="2">
    <source>
        <dbReference type="EMBL" id="PND04139.1"/>
    </source>
</evidence>
<feature type="domain" description="HTH marR-type" evidence="1">
    <location>
        <begin position="1"/>
        <end position="139"/>
    </location>
</feature>
<dbReference type="Gene3D" id="1.10.10.10">
    <property type="entry name" value="Winged helix-like DNA-binding domain superfamily/Winged helix DNA-binding domain"/>
    <property type="match status" value="1"/>
</dbReference>